<dbReference type="Gene3D" id="1.20.1080.10">
    <property type="entry name" value="Glycerol uptake facilitator protein"/>
    <property type="match status" value="1"/>
</dbReference>
<accession>A0A2P8DMR9</accession>
<dbReference type="PANTHER" id="PTHR43829:SF9">
    <property type="entry name" value="AQUAPORIN-9"/>
    <property type="match status" value="1"/>
</dbReference>
<evidence type="ECO:0000313" key="9">
    <source>
        <dbReference type="EMBL" id="PSK98504.1"/>
    </source>
</evidence>
<dbReference type="SUPFAM" id="SSF81338">
    <property type="entry name" value="Aquaporin-like"/>
    <property type="match status" value="1"/>
</dbReference>
<evidence type="ECO:0000256" key="2">
    <source>
        <dbReference type="ARBA" id="ARBA00006175"/>
    </source>
</evidence>
<evidence type="ECO:0000256" key="5">
    <source>
        <dbReference type="ARBA" id="ARBA00022989"/>
    </source>
</evidence>
<keyword evidence="6 8" id="KW-0472">Membrane</keyword>
<sequence>MDPTPAMILVGEIMGTAILILFGNGVGAAVSLNKSKAKEAGWVVVTFGWGFGVLAGAYASNPLSGGHINPAVTLGKAIEGSTAWADVPVYILAQMIGAILGAALVWLTYLGQFRESPGPYLGVFATAPEIRNPVQNLTTEIIATFALVMVVIATGYGDNTGLGESGTAVLIVALLVVGIGMSLGGPTGYAINPARDLGPRIAHALLPLKGPKDSDWGYSWVPVVGPMIGAALAGLVALGAYSLVPAA</sequence>
<dbReference type="PRINTS" id="PR00783">
    <property type="entry name" value="MINTRINSICP"/>
</dbReference>
<feature type="transmembrane region" description="Helical" evidence="8">
    <location>
        <begin position="6"/>
        <end position="30"/>
    </location>
</feature>
<evidence type="ECO:0000256" key="4">
    <source>
        <dbReference type="ARBA" id="ARBA00022692"/>
    </source>
</evidence>
<dbReference type="PROSITE" id="PS00221">
    <property type="entry name" value="MIP"/>
    <property type="match status" value="1"/>
</dbReference>
<feature type="transmembrane region" description="Helical" evidence="8">
    <location>
        <begin position="42"/>
        <end position="60"/>
    </location>
</feature>
<protein>
    <submittedName>
        <fullName evidence="9">Glycerol uptake facilitator protein</fullName>
    </submittedName>
</protein>
<keyword evidence="10" id="KW-1185">Reference proteome</keyword>
<evidence type="ECO:0000256" key="1">
    <source>
        <dbReference type="ARBA" id="ARBA00004141"/>
    </source>
</evidence>
<proteinExistence type="inferred from homology"/>
<name>A0A2P8DMR9_9ACTN</name>
<keyword evidence="5 8" id="KW-1133">Transmembrane helix</keyword>
<comment type="caution">
    <text evidence="9">The sequence shown here is derived from an EMBL/GenBank/DDBJ whole genome shotgun (WGS) entry which is preliminary data.</text>
</comment>
<dbReference type="GO" id="GO:0015254">
    <property type="term" value="F:glycerol channel activity"/>
    <property type="evidence" value="ECO:0007669"/>
    <property type="project" value="TreeGrafter"/>
</dbReference>
<feature type="transmembrane region" description="Helical" evidence="8">
    <location>
        <begin position="168"/>
        <end position="191"/>
    </location>
</feature>
<dbReference type="EMBL" id="PYGA01000005">
    <property type="protein sequence ID" value="PSK98504.1"/>
    <property type="molecule type" value="Genomic_DNA"/>
</dbReference>
<dbReference type="InterPro" id="IPR022357">
    <property type="entry name" value="MIP_CS"/>
</dbReference>
<keyword evidence="4 7" id="KW-0812">Transmembrane</keyword>
<dbReference type="InterPro" id="IPR023271">
    <property type="entry name" value="Aquaporin-like"/>
</dbReference>
<gene>
    <name evidence="9" type="ORF">CLV63_105178</name>
</gene>
<dbReference type="Proteomes" id="UP000240542">
    <property type="component" value="Unassembled WGS sequence"/>
</dbReference>
<dbReference type="Pfam" id="PF00230">
    <property type="entry name" value="MIP"/>
    <property type="match status" value="1"/>
</dbReference>
<dbReference type="GO" id="GO:0005886">
    <property type="term" value="C:plasma membrane"/>
    <property type="evidence" value="ECO:0007669"/>
    <property type="project" value="TreeGrafter"/>
</dbReference>
<evidence type="ECO:0000313" key="10">
    <source>
        <dbReference type="Proteomes" id="UP000240542"/>
    </source>
</evidence>
<dbReference type="InterPro" id="IPR000425">
    <property type="entry name" value="MIP"/>
</dbReference>
<dbReference type="NCBIfam" id="TIGR00861">
    <property type="entry name" value="MIP"/>
    <property type="match status" value="1"/>
</dbReference>
<evidence type="ECO:0000256" key="6">
    <source>
        <dbReference type="ARBA" id="ARBA00023136"/>
    </source>
</evidence>
<dbReference type="InterPro" id="IPR050363">
    <property type="entry name" value="MIP/Aquaporin"/>
</dbReference>
<keyword evidence="3 7" id="KW-0813">Transport</keyword>
<feature type="transmembrane region" description="Helical" evidence="8">
    <location>
        <begin position="218"/>
        <end position="244"/>
    </location>
</feature>
<comment type="subcellular location">
    <subcellularLocation>
        <location evidence="1">Membrane</location>
        <topology evidence="1">Multi-pass membrane protein</topology>
    </subcellularLocation>
</comment>
<organism evidence="9 10">
    <name type="scientific">Murinocardiopsis flavida</name>
    <dbReference type="NCBI Taxonomy" id="645275"/>
    <lineage>
        <taxon>Bacteria</taxon>
        <taxon>Bacillati</taxon>
        <taxon>Actinomycetota</taxon>
        <taxon>Actinomycetes</taxon>
        <taxon>Streptosporangiales</taxon>
        <taxon>Nocardiopsidaceae</taxon>
        <taxon>Murinocardiopsis</taxon>
    </lineage>
</organism>
<evidence type="ECO:0000256" key="7">
    <source>
        <dbReference type="RuleBase" id="RU000477"/>
    </source>
</evidence>
<comment type="similarity">
    <text evidence="2 7">Belongs to the MIP/aquaporin (TC 1.A.8) family.</text>
</comment>
<feature type="transmembrane region" description="Helical" evidence="8">
    <location>
        <begin position="137"/>
        <end position="156"/>
    </location>
</feature>
<feature type="transmembrane region" description="Helical" evidence="8">
    <location>
        <begin position="89"/>
        <end position="110"/>
    </location>
</feature>
<dbReference type="AlphaFoldDB" id="A0A2P8DMR9"/>
<evidence type="ECO:0000256" key="8">
    <source>
        <dbReference type="SAM" id="Phobius"/>
    </source>
</evidence>
<reference evidence="9 10" key="1">
    <citation type="submission" date="2018-03" db="EMBL/GenBank/DDBJ databases">
        <title>Genomic Encyclopedia of Archaeal and Bacterial Type Strains, Phase II (KMG-II): from individual species to whole genera.</title>
        <authorList>
            <person name="Goeker M."/>
        </authorList>
    </citation>
    <scope>NUCLEOTIDE SEQUENCE [LARGE SCALE GENOMIC DNA]</scope>
    <source>
        <strain evidence="9 10">DSM 45312</strain>
    </source>
</reference>
<evidence type="ECO:0000256" key="3">
    <source>
        <dbReference type="ARBA" id="ARBA00022448"/>
    </source>
</evidence>
<dbReference type="PANTHER" id="PTHR43829">
    <property type="entry name" value="AQUAPORIN OR AQUAGLYCEROPORIN RELATED"/>
    <property type="match status" value="1"/>
</dbReference>